<comment type="subcellular location">
    <subcellularLocation>
        <location evidence="9">Cytoplasm</location>
    </subcellularLocation>
</comment>
<evidence type="ECO:0000256" key="2">
    <source>
        <dbReference type="ARBA" id="ARBA00010219"/>
    </source>
</evidence>
<reference evidence="12" key="1">
    <citation type="submission" date="2016-10" db="EMBL/GenBank/DDBJ databases">
        <authorList>
            <person name="Varghese N."/>
        </authorList>
    </citation>
    <scope>NUCLEOTIDE SEQUENCE [LARGE SCALE GENOMIC DNA]</scope>
    <source>
        <strain evidence="12">HL 19</strain>
    </source>
</reference>
<feature type="site" description="Could be important to modulate the pK values of the two catalytic cysteine residues" evidence="9">
    <location>
        <position position="161"/>
    </location>
</feature>
<dbReference type="PROSITE" id="PS01326">
    <property type="entry name" value="DAP_EPIMERASE"/>
    <property type="match status" value="1"/>
</dbReference>
<evidence type="ECO:0000256" key="7">
    <source>
        <dbReference type="ARBA" id="ARBA00023235"/>
    </source>
</evidence>
<feature type="binding site" evidence="9">
    <location>
        <begin position="76"/>
        <end position="77"/>
    </location>
    <ligand>
        <name>substrate</name>
    </ligand>
</feature>
<dbReference type="FunFam" id="3.10.310.10:FF:000001">
    <property type="entry name" value="Diaminopimelate epimerase"/>
    <property type="match status" value="1"/>
</dbReference>
<evidence type="ECO:0000313" key="12">
    <source>
        <dbReference type="Proteomes" id="UP000183104"/>
    </source>
</evidence>
<comment type="subunit">
    <text evidence="9">Homodimer.</text>
</comment>
<dbReference type="OrthoDB" id="9805408at2"/>
<dbReference type="AlphaFoldDB" id="A0A0P9CVF2"/>
<dbReference type="InterPro" id="IPR001653">
    <property type="entry name" value="DAP_epimerase_DapF"/>
</dbReference>
<evidence type="ECO:0000256" key="4">
    <source>
        <dbReference type="ARBA" id="ARBA00022490"/>
    </source>
</evidence>
<dbReference type="GO" id="GO:0009089">
    <property type="term" value="P:lysine biosynthetic process via diaminopimelate"/>
    <property type="evidence" value="ECO:0007669"/>
    <property type="project" value="UniProtKB-UniRule"/>
</dbReference>
<evidence type="ECO:0000256" key="6">
    <source>
        <dbReference type="ARBA" id="ARBA00023154"/>
    </source>
</evidence>
<feature type="binding site" evidence="9">
    <location>
        <position position="66"/>
    </location>
    <ligand>
        <name>substrate</name>
    </ligand>
</feature>
<evidence type="ECO:0000256" key="10">
    <source>
        <dbReference type="PROSITE-ProRule" id="PRU10125"/>
    </source>
</evidence>
<keyword evidence="12" id="KW-1185">Reference proteome</keyword>
<feature type="binding site" evidence="9">
    <location>
        <begin position="220"/>
        <end position="221"/>
    </location>
    <ligand>
        <name>substrate</name>
    </ligand>
</feature>
<dbReference type="Proteomes" id="UP000183104">
    <property type="component" value="Unassembled WGS sequence"/>
</dbReference>
<dbReference type="EC" id="5.1.1.7" evidence="3 9"/>
<evidence type="ECO:0000256" key="1">
    <source>
        <dbReference type="ARBA" id="ARBA00005196"/>
    </source>
</evidence>
<dbReference type="HAMAP" id="MF_00197">
    <property type="entry name" value="DAP_epimerase"/>
    <property type="match status" value="1"/>
</dbReference>
<keyword evidence="6 9" id="KW-0457">Lysine biosynthesis</keyword>
<dbReference type="Gene3D" id="3.10.310.10">
    <property type="entry name" value="Diaminopimelate Epimerase, Chain A, domain 1"/>
    <property type="match status" value="2"/>
</dbReference>
<dbReference type="STRING" id="381306.AN478_05590"/>
<evidence type="ECO:0000256" key="8">
    <source>
        <dbReference type="ARBA" id="ARBA00051712"/>
    </source>
</evidence>
<protein>
    <recommendedName>
        <fullName evidence="3 9">Diaminopimelate epimerase</fullName>
        <shortName evidence="9">DAP epimerase</shortName>
        <ecNumber evidence="3 9">5.1.1.7</ecNumber>
    </recommendedName>
    <alternativeName>
        <fullName evidence="9">PLP-independent amino acid racemase</fullName>
    </alternativeName>
</protein>
<evidence type="ECO:0000256" key="3">
    <source>
        <dbReference type="ARBA" id="ARBA00013080"/>
    </source>
</evidence>
<comment type="catalytic activity">
    <reaction evidence="8 9">
        <text>(2S,6S)-2,6-diaminopimelate = meso-2,6-diaminopimelate</text>
        <dbReference type="Rhea" id="RHEA:15393"/>
        <dbReference type="ChEBI" id="CHEBI:57609"/>
        <dbReference type="ChEBI" id="CHEBI:57791"/>
        <dbReference type="EC" id="5.1.1.7"/>
    </reaction>
</comment>
<sequence length="292" mass="31240">MNLEFAKMHGLGNDFVVFDGVRQTVDLTPERIRALADRRFGVGCDQVLVLEPSERAGVDFAYRIYNADGGEVEQCGNGARCVAAFARETGLTDRDLLRLTTLGGEIEPEILADGRVTVDMGVPRLDGAEIPLTEPGEWVRAPLAVDGEEHRITAVSVGNPHCVLEVPDAGAAPLEVLGPALEHHPLFPNRANVEFVAVEAPDRLRVRVWERGAGVTLACGTGACAAVVAARLWGRVGEEVTVVLDGGELVIQWAGRGSPVRMTGPAVTVFRGRLARWPDPRPATAEKGTGPF</sequence>
<comment type="pathway">
    <text evidence="1 9">Amino-acid biosynthesis; L-lysine biosynthesis via DAP pathway; DL-2,6-diaminopimelate from LL-2,6-diaminopimelate: step 1/1.</text>
</comment>
<dbReference type="RefSeq" id="WP_054965633.1">
    <property type="nucleotide sequence ID" value="NZ_FMUN01000006.1"/>
</dbReference>
<dbReference type="PANTHER" id="PTHR31689">
    <property type="entry name" value="DIAMINOPIMELATE EPIMERASE, CHLOROPLASTIC"/>
    <property type="match status" value="1"/>
</dbReference>
<feature type="site" description="Could be important to modulate the pK values of the two catalytic cysteine residues" evidence="9">
    <location>
        <position position="210"/>
    </location>
</feature>
<keyword evidence="5 9" id="KW-0028">Amino-acid biosynthesis</keyword>
<dbReference type="PATRIC" id="fig|381306.5.peg.2311"/>
<feature type="binding site" evidence="9">
    <location>
        <position position="46"/>
    </location>
    <ligand>
        <name>substrate</name>
    </ligand>
</feature>
<dbReference type="InterPro" id="IPR018510">
    <property type="entry name" value="DAP_epimerase_AS"/>
</dbReference>
<comment type="function">
    <text evidence="9">Catalyzes the stereoinversion of LL-2,6-diaminopimelate (L,L-DAP) to meso-diaminopimelate (meso-DAP), a precursor of L-lysine and an essential component of the bacterial peptidoglycan.</text>
</comment>
<feature type="binding site" evidence="9">
    <location>
        <position position="192"/>
    </location>
    <ligand>
        <name>substrate</name>
    </ligand>
</feature>
<name>A0A0P9CVF2_9GAMM</name>
<feature type="active site" description="Proton donor" evidence="9">
    <location>
        <position position="75"/>
    </location>
</feature>
<feature type="binding site" evidence="9">
    <location>
        <begin position="210"/>
        <end position="211"/>
    </location>
    <ligand>
        <name>substrate</name>
    </ligand>
</feature>
<proteinExistence type="inferred from homology"/>
<accession>A0A0P9CVF2</accession>
<feature type="active site" description="Proton acceptor" evidence="9">
    <location>
        <position position="219"/>
    </location>
</feature>
<dbReference type="Pfam" id="PF01678">
    <property type="entry name" value="DAP_epimerase"/>
    <property type="match status" value="2"/>
</dbReference>
<evidence type="ECO:0000256" key="5">
    <source>
        <dbReference type="ARBA" id="ARBA00022605"/>
    </source>
</evidence>
<feature type="binding site" evidence="9">
    <location>
        <position position="159"/>
    </location>
    <ligand>
        <name>substrate</name>
    </ligand>
</feature>
<dbReference type="GO" id="GO:0008837">
    <property type="term" value="F:diaminopimelate epimerase activity"/>
    <property type="evidence" value="ECO:0007669"/>
    <property type="project" value="UniProtKB-UniRule"/>
</dbReference>
<feature type="binding site" evidence="9">
    <location>
        <position position="13"/>
    </location>
    <ligand>
        <name>substrate</name>
    </ligand>
</feature>
<dbReference type="UniPathway" id="UPA00034">
    <property type="reaction ID" value="UER00025"/>
</dbReference>
<evidence type="ECO:0000256" key="9">
    <source>
        <dbReference type="HAMAP-Rule" id="MF_00197"/>
    </source>
</evidence>
<keyword evidence="7 9" id="KW-0413">Isomerase</keyword>
<evidence type="ECO:0000313" key="11">
    <source>
        <dbReference type="EMBL" id="SCY48590.1"/>
    </source>
</evidence>
<comment type="similarity">
    <text evidence="2 9">Belongs to the diaminopimelate epimerase family.</text>
</comment>
<dbReference type="SUPFAM" id="SSF54506">
    <property type="entry name" value="Diaminopimelate epimerase-like"/>
    <property type="match status" value="1"/>
</dbReference>
<organism evidence="11 12">
    <name type="scientific">Thiohalorhabdus denitrificans</name>
    <dbReference type="NCBI Taxonomy" id="381306"/>
    <lineage>
        <taxon>Bacteria</taxon>
        <taxon>Pseudomonadati</taxon>
        <taxon>Pseudomonadota</taxon>
        <taxon>Gammaproteobacteria</taxon>
        <taxon>Thiohalorhabdales</taxon>
        <taxon>Thiohalorhabdaceae</taxon>
        <taxon>Thiohalorhabdus</taxon>
    </lineage>
</organism>
<dbReference type="PANTHER" id="PTHR31689:SF0">
    <property type="entry name" value="DIAMINOPIMELATE EPIMERASE"/>
    <property type="match status" value="1"/>
</dbReference>
<dbReference type="NCBIfam" id="TIGR00652">
    <property type="entry name" value="DapF"/>
    <property type="match status" value="1"/>
</dbReference>
<feature type="active site" evidence="10">
    <location>
        <position position="75"/>
    </location>
</feature>
<dbReference type="EMBL" id="FMUN01000006">
    <property type="protein sequence ID" value="SCY48590.1"/>
    <property type="molecule type" value="Genomic_DNA"/>
</dbReference>
<dbReference type="GO" id="GO:0005829">
    <property type="term" value="C:cytosol"/>
    <property type="evidence" value="ECO:0007669"/>
    <property type="project" value="TreeGrafter"/>
</dbReference>
<keyword evidence="4 9" id="KW-0963">Cytoplasm</keyword>
<feature type="site" description="Important for dimerization" evidence="9">
    <location>
        <position position="270"/>
    </location>
</feature>
<gene>
    <name evidence="9" type="primary">dapF</name>
    <name evidence="11" type="ORF">SAMN05661077_2262</name>
</gene>